<keyword evidence="1" id="KW-0547">Nucleotide-binding</keyword>
<evidence type="ECO:0000259" key="2">
    <source>
        <dbReference type="Pfam" id="PF00501"/>
    </source>
</evidence>
<dbReference type="Gene3D" id="3.30.300.30">
    <property type="match status" value="1"/>
</dbReference>
<evidence type="ECO:0000313" key="4">
    <source>
        <dbReference type="EMBL" id="GAA5184944.1"/>
    </source>
</evidence>
<feature type="domain" description="AMP-dependent synthetase/ligase" evidence="2">
    <location>
        <begin position="78"/>
        <end position="284"/>
    </location>
</feature>
<organism evidence="4 5">
    <name type="scientific">Rugosimonospora acidiphila</name>
    <dbReference type="NCBI Taxonomy" id="556531"/>
    <lineage>
        <taxon>Bacteria</taxon>
        <taxon>Bacillati</taxon>
        <taxon>Actinomycetota</taxon>
        <taxon>Actinomycetes</taxon>
        <taxon>Micromonosporales</taxon>
        <taxon>Micromonosporaceae</taxon>
        <taxon>Rugosimonospora</taxon>
    </lineage>
</organism>
<comment type="catalytic activity">
    <reaction evidence="1">
        <text>2-phenylacetate + ATP + CoA = phenylacetyl-CoA + AMP + diphosphate</text>
        <dbReference type="Rhea" id="RHEA:20956"/>
        <dbReference type="ChEBI" id="CHEBI:18401"/>
        <dbReference type="ChEBI" id="CHEBI:30616"/>
        <dbReference type="ChEBI" id="CHEBI:33019"/>
        <dbReference type="ChEBI" id="CHEBI:57287"/>
        <dbReference type="ChEBI" id="CHEBI:57390"/>
        <dbReference type="ChEBI" id="CHEBI:456215"/>
        <dbReference type="EC" id="6.2.1.30"/>
    </reaction>
</comment>
<sequence>MIFDLAETMSVDERGALQTRRLRALVDRLLAARGPQAATLRAAGVERGDRLTLDDLPGLPTLSKPDLWQAYPFGMLAVPLEDCAAVHGSSGTSGRPTLVPYTSNDLDLWAHVMARGLAAAGATRGSIIHNAYGYGLFTGGLGVHHGARALGATVIPMSSGNTARQLRLIQDVHPDVLTCTPSYAIYLAEAARAEGIDPTGLGLRVGVHGAEPWTDAMREQIELLLGIRALDIYGLSEVIGPGVACESLDSGGWLHVQEDHFFVEALDPLSGRPVPDGELGELTFTTLTKEAFPLLRYRTGDLARLSRKPSPDGRTTVKMSKVVGRSDDMLVVRGINVYPSEVEAVVLADAAIGPQYAIVVDARGALLRLLVCAEPSSADIDGLEVGARLRDSLARRLGLGCDVRIVEPGALPRTEVGKARRVIRWQAGPAPLPGLE</sequence>
<dbReference type="Gene3D" id="3.40.50.12780">
    <property type="entry name" value="N-terminal domain of ligase-like"/>
    <property type="match status" value="1"/>
</dbReference>
<dbReference type="GO" id="GO:0016874">
    <property type="term" value="F:ligase activity"/>
    <property type="evidence" value="ECO:0007669"/>
    <property type="project" value="UniProtKB-KW"/>
</dbReference>
<dbReference type="PANTHER" id="PTHR43439">
    <property type="entry name" value="PHENYLACETATE-COENZYME A LIGASE"/>
    <property type="match status" value="1"/>
</dbReference>
<dbReference type="EC" id="6.2.1.30" evidence="1"/>
<evidence type="ECO:0000313" key="5">
    <source>
        <dbReference type="Proteomes" id="UP001501570"/>
    </source>
</evidence>
<dbReference type="Proteomes" id="UP001501570">
    <property type="component" value="Unassembled WGS sequence"/>
</dbReference>
<dbReference type="Pfam" id="PF14535">
    <property type="entry name" value="AMP-binding_C_2"/>
    <property type="match status" value="1"/>
</dbReference>
<name>A0ABP9RSW2_9ACTN</name>
<dbReference type="InterPro" id="IPR045851">
    <property type="entry name" value="AMP-bd_C_sf"/>
</dbReference>
<dbReference type="InterPro" id="IPR011880">
    <property type="entry name" value="PA_CoA_ligase"/>
</dbReference>
<evidence type="ECO:0000259" key="3">
    <source>
        <dbReference type="Pfam" id="PF14535"/>
    </source>
</evidence>
<proteinExistence type="inferred from homology"/>
<dbReference type="EMBL" id="BAABJQ010000006">
    <property type="protein sequence ID" value="GAA5184944.1"/>
    <property type="molecule type" value="Genomic_DNA"/>
</dbReference>
<dbReference type="InterPro" id="IPR051414">
    <property type="entry name" value="Adenylate-forming_Reductase"/>
</dbReference>
<comment type="caution">
    <text evidence="4">The sequence shown here is derived from an EMBL/GenBank/DDBJ whole genome shotgun (WGS) entry which is preliminary data.</text>
</comment>
<dbReference type="InterPro" id="IPR000873">
    <property type="entry name" value="AMP-dep_synth/lig_dom"/>
</dbReference>
<dbReference type="RefSeq" id="WP_345629516.1">
    <property type="nucleotide sequence ID" value="NZ_BAABJQ010000006.1"/>
</dbReference>
<feature type="domain" description="AMP-dependent ligase C-terminal" evidence="3">
    <location>
        <begin position="334"/>
        <end position="423"/>
    </location>
</feature>
<dbReference type="PANTHER" id="PTHR43439:SF1">
    <property type="entry name" value="PHENYLACETATE-COENZYME A LIGASE"/>
    <property type="match status" value="1"/>
</dbReference>
<evidence type="ECO:0000256" key="1">
    <source>
        <dbReference type="PIRNR" id="PIRNR006444"/>
    </source>
</evidence>
<dbReference type="SUPFAM" id="SSF56801">
    <property type="entry name" value="Acetyl-CoA synthetase-like"/>
    <property type="match status" value="1"/>
</dbReference>
<dbReference type="InterPro" id="IPR028154">
    <property type="entry name" value="AMP-dep_Lig_C"/>
</dbReference>
<accession>A0ABP9RSW2</accession>
<reference evidence="5" key="1">
    <citation type="journal article" date="2019" name="Int. J. Syst. Evol. Microbiol.">
        <title>The Global Catalogue of Microorganisms (GCM) 10K type strain sequencing project: providing services to taxonomists for standard genome sequencing and annotation.</title>
        <authorList>
            <consortium name="The Broad Institute Genomics Platform"/>
            <consortium name="The Broad Institute Genome Sequencing Center for Infectious Disease"/>
            <person name="Wu L."/>
            <person name="Ma J."/>
        </authorList>
    </citation>
    <scope>NUCLEOTIDE SEQUENCE [LARGE SCALE GENOMIC DNA]</scope>
    <source>
        <strain evidence="5">JCM 18304</strain>
    </source>
</reference>
<keyword evidence="5" id="KW-1185">Reference proteome</keyword>
<gene>
    <name evidence="4" type="ORF">GCM10023322_27650</name>
</gene>
<comment type="function">
    <text evidence="1">Catalyzes the activation of phenylacetic acid (PA) to phenylacetyl-CoA (PA-CoA).</text>
</comment>
<keyword evidence="1 4" id="KW-0436">Ligase</keyword>
<comment type="pathway">
    <text evidence="1">Aromatic compound metabolism; phenylacetate degradation.</text>
</comment>
<comment type="similarity">
    <text evidence="1">Belongs to the phenylacetyl-CoA ligase family.</text>
</comment>
<dbReference type="InterPro" id="IPR042099">
    <property type="entry name" value="ANL_N_sf"/>
</dbReference>
<protein>
    <recommendedName>
        <fullName evidence="1">Phenylacetate-coenzyme A ligase</fullName>
        <ecNumber evidence="1">6.2.1.30</ecNumber>
    </recommendedName>
    <alternativeName>
        <fullName evidence="1">Phenylacetyl-CoA ligase</fullName>
    </alternativeName>
</protein>
<dbReference type="Pfam" id="PF00501">
    <property type="entry name" value="AMP-binding"/>
    <property type="match status" value="1"/>
</dbReference>
<dbReference type="CDD" id="cd05913">
    <property type="entry name" value="PaaK"/>
    <property type="match status" value="1"/>
</dbReference>
<dbReference type="PIRSF" id="PIRSF006444">
    <property type="entry name" value="PaaK"/>
    <property type="match status" value="1"/>
</dbReference>